<dbReference type="InterPro" id="IPR008920">
    <property type="entry name" value="TF_FadR/GntR_C"/>
</dbReference>
<keyword evidence="1" id="KW-0805">Transcription regulation</keyword>
<dbReference type="Gene3D" id="1.20.120.530">
    <property type="entry name" value="GntR ligand-binding domain-like"/>
    <property type="match status" value="1"/>
</dbReference>
<keyword evidence="5" id="KW-1185">Reference proteome</keyword>
<evidence type="ECO:0000256" key="3">
    <source>
        <dbReference type="ARBA" id="ARBA00023163"/>
    </source>
</evidence>
<protein>
    <submittedName>
        <fullName evidence="4">FadR family transcriptional regulator</fullName>
    </submittedName>
</protein>
<keyword evidence="3" id="KW-0804">Transcription</keyword>
<evidence type="ECO:0000313" key="5">
    <source>
        <dbReference type="Proteomes" id="UP001235343"/>
    </source>
</evidence>
<dbReference type="SUPFAM" id="SSF48008">
    <property type="entry name" value="GntR ligand-binding domain-like"/>
    <property type="match status" value="1"/>
</dbReference>
<accession>A0ABT7L478</accession>
<organism evidence="4 5">
    <name type="scientific">Aquibacillus rhizosphaerae</name>
    <dbReference type="NCBI Taxonomy" id="3051431"/>
    <lineage>
        <taxon>Bacteria</taxon>
        <taxon>Bacillati</taxon>
        <taxon>Bacillota</taxon>
        <taxon>Bacilli</taxon>
        <taxon>Bacillales</taxon>
        <taxon>Bacillaceae</taxon>
        <taxon>Aquibacillus</taxon>
    </lineage>
</organism>
<evidence type="ECO:0000256" key="1">
    <source>
        <dbReference type="ARBA" id="ARBA00023015"/>
    </source>
</evidence>
<reference evidence="4 5" key="1">
    <citation type="submission" date="2023-06" db="EMBL/GenBank/DDBJ databases">
        <title>Aquibacillus rhizosphaerae LR5S19.</title>
        <authorList>
            <person name="Sun J.-Q."/>
        </authorList>
    </citation>
    <scope>NUCLEOTIDE SEQUENCE [LARGE SCALE GENOMIC DNA]</scope>
    <source>
        <strain evidence="4 5">LR5S19</strain>
    </source>
</reference>
<dbReference type="Proteomes" id="UP001235343">
    <property type="component" value="Unassembled WGS sequence"/>
</dbReference>
<gene>
    <name evidence="4" type="ORF">QQS35_09430</name>
</gene>
<dbReference type="EMBL" id="JASTZU010000032">
    <property type="protein sequence ID" value="MDL4840668.1"/>
    <property type="molecule type" value="Genomic_DNA"/>
</dbReference>
<proteinExistence type="predicted"/>
<evidence type="ECO:0000313" key="4">
    <source>
        <dbReference type="EMBL" id="MDL4840668.1"/>
    </source>
</evidence>
<comment type="caution">
    <text evidence="4">The sequence shown here is derived from an EMBL/GenBank/DDBJ whole genome shotgun (WGS) entry which is preliminary data.</text>
</comment>
<name>A0ABT7L478_9BACI</name>
<evidence type="ECO:0000256" key="2">
    <source>
        <dbReference type="ARBA" id="ARBA00023125"/>
    </source>
</evidence>
<sequence length="148" mass="17944">MELLGLIETRRGEGTFLKTYRTFRTVELLSAFILHEHKTRDEIISCRTIIEKEAVKLAFKVMKKDVIEELQTTIDKSQQDEEQRYYSFFIIIFEKADNFLLQKIWMLLDDFSRSIKETYYMKQFYIRLLNAFSHNEYEDIELIFEQAK</sequence>
<keyword evidence="2" id="KW-0238">DNA-binding</keyword>